<accession>A0A919BBW6</accession>
<evidence type="ECO:0000313" key="2">
    <source>
        <dbReference type="Proteomes" id="UP000623842"/>
    </source>
</evidence>
<dbReference type="RefSeq" id="WP_189767234.1">
    <property type="nucleotide sequence ID" value="NZ_BNCK01000001.1"/>
</dbReference>
<dbReference type="AlphaFoldDB" id="A0A919BBW6"/>
<dbReference type="Proteomes" id="UP000623842">
    <property type="component" value="Unassembled WGS sequence"/>
</dbReference>
<comment type="caution">
    <text evidence="1">The sequence shown here is derived from an EMBL/GenBank/DDBJ whole genome shotgun (WGS) entry which is preliminary data.</text>
</comment>
<gene>
    <name evidence="1" type="ORF">GCM10017161_06170</name>
</gene>
<evidence type="ECO:0008006" key="3">
    <source>
        <dbReference type="Google" id="ProtNLM"/>
    </source>
</evidence>
<dbReference type="EMBL" id="BNCK01000001">
    <property type="protein sequence ID" value="GHF81499.1"/>
    <property type="molecule type" value="Genomic_DNA"/>
</dbReference>
<keyword evidence="2" id="KW-1185">Reference proteome</keyword>
<evidence type="ECO:0000313" key="1">
    <source>
        <dbReference type="EMBL" id="GHF81499.1"/>
    </source>
</evidence>
<protein>
    <recommendedName>
        <fullName evidence="3">PilZ domain-containing protein</fullName>
    </recommendedName>
</protein>
<name>A0A919BBW6_9GAMM</name>
<proteinExistence type="predicted"/>
<reference evidence="1" key="1">
    <citation type="journal article" date="2014" name="Int. J. Syst. Evol. Microbiol.">
        <title>Complete genome sequence of Corynebacterium casei LMG S-19264T (=DSM 44701T), isolated from a smear-ripened cheese.</title>
        <authorList>
            <consortium name="US DOE Joint Genome Institute (JGI-PGF)"/>
            <person name="Walter F."/>
            <person name="Albersmeier A."/>
            <person name="Kalinowski J."/>
            <person name="Ruckert C."/>
        </authorList>
    </citation>
    <scope>NUCLEOTIDE SEQUENCE</scope>
    <source>
        <strain evidence="1">KCTC 42731</strain>
    </source>
</reference>
<reference evidence="1" key="2">
    <citation type="submission" date="2020-09" db="EMBL/GenBank/DDBJ databases">
        <authorList>
            <person name="Sun Q."/>
            <person name="Kim S."/>
        </authorList>
    </citation>
    <scope>NUCLEOTIDE SEQUENCE</scope>
    <source>
        <strain evidence="1">KCTC 42731</strain>
    </source>
</reference>
<sequence length="207" mass="23346">MTGSDLTDKLAQFNEFFSIDDDFTVNVTLLDPQHIGSYQTFVDCIPAPFKMASEIATIDQSALKPIQALSGIAGQLVDYLNFQAQKIDLMMSYIVQQENQKENRHQGKSFGGGGFSFESNTEFSVGDMLEAKIFIPADNCAIFCYGEVITVNHADSSLPEGDLFTYQVIYHYIQDEDRDLLVRASLHKQSKQLKKLAEERRQHKTND</sequence>
<organism evidence="1 2">
    <name type="scientific">Thalassotalea marina</name>
    <dbReference type="NCBI Taxonomy" id="1673741"/>
    <lineage>
        <taxon>Bacteria</taxon>
        <taxon>Pseudomonadati</taxon>
        <taxon>Pseudomonadota</taxon>
        <taxon>Gammaproteobacteria</taxon>
        <taxon>Alteromonadales</taxon>
        <taxon>Colwelliaceae</taxon>
        <taxon>Thalassotalea</taxon>
    </lineage>
</organism>